<dbReference type="Pfam" id="PF07715">
    <property type="entry name" value="Plug"/>
    <property type="match status" value="1"/>
</dbReference>
<dbReference type="AlphaFoldDB" id="A0A4S2H873"/>
<protein>
    <submittedName>
        <fullName evidence="19">TonB-dependent receptor</fullName>
    </submittedName>
</protein>
<dbReference type="InterPro" id="IPR039426">
    <property type="entry name" value="TonB-dep_rcpt-like"/>
</dbReference>
<keyword evidence="12 19" id="KW-0675">Receptor</keyword>
<dbReference type="InterPro" id="IPR000531">
    <property type="entry name" value="Beta-barrel_TonB"/>
</dbReference>
<feature type="domain" description="TonB-dependent receptor plug" evidence="18">
    <location>
        <begin position="46"/>
        <end position="143"/>
    </location>
</feature>
<dbReference type="Gene3D" id="2.170.130.10">
    <property type="entry name" value="TonB-dependent receptor, plug domain"/>
    <property type="match status" value="1"/>
</dbReference>
<feature type="short sequence motif" description="TonB C-terminal box" evidence="15">
    <location>
        <begin position="681"/>
        <end position="698"/>
    </location>
</feature>
<keyword evidence="20" id="KW-1185">Reference proteome</keyword>
<proteinExistence type="inferred from homology"/>
<evidence type="ECO:0000256" key="15">
    <source>
        <dbReference type="PROSITE-ProRule" id="PRU10144"/>
    </source>
</evidence>
<accession>A0A4S2H873</accession>
<dbReference type="PROSITE" id="PS01156">
    <property type="entry name" value="TONB_DEPENDENT_REC_2"/>
    <property type="match status" value="1"/>
</dbReference>
<dbReference type="CDD" id="cd01347">
    <property type="entry name" value="ligand_gated_channel"/>
    <property type="match status" value="1"/>
</dbReference>
<organism evidence="19 20">
    <name type="scientific">Marinicauda pacifica</name>
    <dbReference type="NCBI Taxonomy" id="1133559"/>
    <lineage>
        <taxon>Bacteria</taxon>
        <taxon>Pseudomonadati</taxon>
        <taxon>Pseudomonadota</taxon>
        <taxon>Alphaproteobacteria</taxon>
        <taxon>Maricaulales</taxon>
        <taxon>Maricaulaceae</taxon>
        <taxon>Marinicauda</taxon>
    </lineage>
</organism>
<comment type="subcellular location">
    <subcellularLocation>
        <location evidence="1 14">Cell outer membrane</location>
        <topology evidence="1 14">Multi-pass membrane protein</topology>
    </subcellularLocation>
</comment>
<evidence type="ECO:0000256" key="5">
    <source>
        <dbReference type="ARBA" id="ARBA00022496"/>
    </source>
</evidence>
<keyword evidence="4 14" id="KW-1134">Transmembrane beta strand</keyword>
<evidence type="ECO:0000256" key="8">
    <source>
        <dbReference type="ARBA" id="ARBA00023004"/>
    </source>
</evidence>
<evidence type="ECO:0000313" key="20">
    <source>
        <dbReference type="Proteomes" id="UP000305451"/>
    </source>
</evidence>
<evidence type="ECO:0000256" key="11">
    <source>
        <dbReference type="ARBA" id="ARBA00023136"/>
    </source>
</evidence>
<dbReference type="GO" id="GO:0038023">
    <property type="term" value="F:signaling receptor activity"/>
    <property type="evidence" value="ECO:0007669"/>
    <property type="project" value="InterPro"/>
</dbReference>
<sequence length="698" mass="75277">MPSSGETGTEDVIVVTGGSQVRLADLYAGGQVARGARAGLFGNIDMMDSPFQATAYTELLIRDQQARSVGDVLANDPVVRVAKGFGNFQELYVVRGFPVYSDDMTYNGVYGILPRQYVAAELIERVEVFRGANSFLNGAAPGGSGVGGAFNLVPKRAPDEDLNRITLGYESNAHLYGAADIARRFGEDDAFGIRANAALRSGETAIDDQDRDLSLLSFGTDYRGERLRLSADISYQDHRIDAPRPQVTPLGDVPAVPGSETNYAQPWTFTDERQLFGVVRAEYDFTDWLSGWAAAGARNGEEENRLANPSATAIGTTSAYRFDNTREDDVISADAGLRADFVTGAIAHRLIASASAIESESRNAYAFSSFAGFSGNLYEPFAVTPPAADFFVGGDLDDPLVTEEVSNSSFALADMISFFDGRLLTTLGVRFQDIETRSFDYNSGAQISTYSDDAFTPAVGLVYRASEQISLYANYAESLQPSQVAPATSGGVPILNAGEILDPFRGEQIEAGVKYDGGDFGATFAVFELNKPSAIVVDQRFTDGGEQQVRGVELTVFGEPVEGLRLIGGATLLDAELSRTQGGTNEGNTPIGIPEVQFNANVEWDVRAVSGLTLDARVIHTGSQYVNESNTVELTDWTRFDAGLRYTVTVQERDVALRARVENLFDEKYWASTGGYPGANYLVQGEPRTVKLSASVDF</sequence>
<keyword evidence="7" id="KW-0732">Signal</keyword>
<evidence type="ECO:0000256" key="3">
    <source>
        <dbReference type="ARBA" id="ARBA00022448"/>
    </source>
</evidence>
<evidence type="ECO:0000313" key="19">
    <source>
        <dbReference type="EMBL" id="TGY92034.1"/>
    </source>
</evidence>
<dbReference type="NCBIfam" id="TIGR01783">
    <property type="entry name" value="TonB-siderophor"/>
    <property type="match status" value="1"/>
</dbReference>
<evidence type="ECO:0000256" key="7">
    <source>
        <dbReference type="ARBA" id="ARBA00022729"/>
    </source>
</evidence>
<dbReference type="InterPro" id="IPR012910">
    <property type="entry name" value="Plug_dom"/>
</dbReference>
<dbReference type="PANTHER" id="PTHR32552:SF82">
    <property type="entry name" value="FCUA PROTEIN"/>
    <property type="match status" value="1"/>
</dbReference>
<gene>
    <name evidence="19" type="ORF">E5162_10215</name>
</gene>
<evidence type="ECO:0000256" key="16">
    <source>
        <dbReference type="RuleBase" id="RU003357"/>
    </source>
</evidence>
<dbReference type="InterPro" id="IPR037066">
    <property type="entry name" value="Plug_dom_sf"/>
</dbReference>
<evidence type="ECO:0000256" key="1">
    <source>
        <dbReference type="ARBA" id="ARBA00004571"/>
    </source>
</evidence>
<comment type="caution">
    <text evidence="19">The sequence shown here is derived from an EMBL/GenBank/DDBJ whole genome shotgun (WGS) entry which is preliminary data.</text>
</comment>
<evidence type="ECO:0000256" key="4">
    <source>
        <dbReference type="ARBA" id="ARBA00022452"/>
    </source>
</evidence>
<dbReference type="InterPro" id="IPR010105">
    <property type="entry name" value="TonB_sidphr_rcpt"/>
</dbReference>
<dbReference type="EMBL" id="SRXV01000003">
    <property type="protein sequence ID" value="TGY92034.1"/>
    <property type="molecule type" value="Genomic_DNA"/>
</dbReference>
<keyword evidence="6 14" id="KW-0812">Transmembrane</keyword>
<dbReference type="Pfam" id="PF00593">
    <property type="entry name" value="TonB_dep_Rec_b-barrel"/>
    <property type="match status" value="1"/>
</dbReference>
<evidence type="ECO:0000256" key="14">
    <source>
        <dbReference type="PROSITE-ProRule" id="PRU01360"/>
    </source>
</evidence>
<name>A0A4S2H873_9PROT</name>
<feature type="domain" description="TonB-dependent receptor-like beta-barrel" evidence="17">
    <location>
        <begin position="227"/>
        <end position="664"/>
    </location>
</feature>
<keyword evidence="8" id="KW-0408">Iron</keyword>
<keyword evidence="11 14" id="KW-0472">Membrane</keyword>
<dbReference type="InterPro" id="IPR010917">
    <property type="entry name" value="TonB_rcpt_CS"/>
</dbReference>
<evidence type="ECO:0000256" key="2">
    <source>
        <dbReference type="ARBA" id="ARBA00009810"/>
    </source>
</evidence>
<dbReference type="GO" id="GO:0009279">
    <property type="term" value="C:cell outer membrane"/>
    <property type="evidence" value="ECO:0007669"/>
    <property type="project" value="UniProtKB-SubCell"/>
</dbReference>
<dbReference type="Proteomes" id="UP000305451">
    <property type="component" value="Unassembled WGS sequence"/>
</dbReference>
<evidence type="ECO:0000256" key="13">
    <source>
        <dbReference type="ARBA" id="ARBA00023237"/>
    </source>
</evidence>
<evidence type="ECO:0000256" key="6">
    <source>
        <dbReference type="ARBA" id="ARBA00022692"/>
    </source>
</evidence>
<evidence type="ECO:0000256" key="9">
    <source>
        <dbReference type="ARBA" id="ARBA00023065"/>
    </source>
</evidence>
<dbReference type="Gene3D" id="2.40.170.20">
    <property type="entry name" value="TonB-dependent receptor, beta-barrel domain"/>
    <property type="match status" value="1"/>
</dbReference>
<evidence type="ECO:0000256" key="10">
    <source>
        <dbReference type="ARBA" id="ARBA00023077"/>
    </source>
</evidence>
<dbReference type="RefSeq" id="WP_135945167.1">
    <property type="nucleotide sequence ID" value="NZ_BMEI01000003.1"/>
</dbReference>
<reference evidence="19 20" key="1">
    <citation type="journal article" date="2013" name="Int. J. Syst. Evol. Microbiol.">
        <title>Marinicauda pacifica gen. nov., sp. nov., a prosthecate alphaproteobacterium of the family Hyphomonadaceae isolated from deep seawater.</title>
        <authorList>
            <person name="Zhang X.Y."/>
            <person name="Li G.W."/>
            <person name="Wang C.S."/>
            <person name="Zhang Y.J."/>
            <person name="Xu X.W."/>
            <person name="Li H."/>
            <person name="Liu A."/>
            <person name="Liu C."/>
            <person name="Xie B.B."/>
            <person name="Qin Q.L."/>
            <person name="Xu Z."/>
            <person name="Chen X.L."/>
            <person name="Zhou B.C."/>
            <person name="Zhang Y.Z."/>
        </authorList>
    </citation>
    <scope>NUCLEOTIDE SEQUENCE [LARGE SCALE GENOMIC DNA]</scope>
    <source>
        <strain evidence="19 20">P-1 km-3</strain>
    </source>
</reference>
<dbReference type="PROSITE" id="PS52016">
    <property type="entry name" value="TONB_DEPENDENT_REC_3"/>
    <property type="match status" value="1"/>
</dbReference>
<keyword evidence="5" id="KW-0410">Iron transport</keyword>
<keyword evidence="13 14" id="KW-0998">Cell outer membrane</keyword>
<dbReference type="SUPFAM" id="SSF56935">
    <property type="entry name" value="Porins"/>
    <property type="match status" value="1"/>
</dbReference>
<dbReference type="InterPro" id="IPR036942">
    <property type="entry name" value="Beta-barrel_TonB_sf"/>
</dbReference>
<keyword evidence="3 14" id="KW-0813">Transport</keyword>
<comment type="similarity">
    <text evidence="2 14 16">Belongs to the TonB-dependent receptor family.</text>
</comment>
<dbReference type="GO" id="GO:0015344">
    <property type="term" value="F:siderophore uptake transmembrane transporter activity"/>
    <property type="evidence" value="ECO:0007669"/>
    <property type="project" value="TreeGrafter"/>
</dbReference>
<dbReference type="GO" id="GO:0015891">
    <property type="term" value="P:siderophore transport"/>
    <property type="evidence" value="ECO:0007669"/>
    <property type="project" value="InterPro"/>
</dbReference>
<dbReference type="PANTHER" id="PTHR32552">
    <property type="entry name" value="FERRICHROME IRON RECEPTOR-RELATED"/>
    <property type="match status" value="1"/>
</dbReference>
<evidence type="ECO:0000259" key="17">
    <source>
        <dbReference type="Pfam" id="PF00593"/>
    </source>
</evidence>
<evidence type="ECO:0000259" key="18">
    <source>
        <dbReference type="Pfam" id="PF07715"/>
    </source>
</evidence>
<dbReference type="OrthoDB" id="9760333at2"/>
<keyword evidence="9" id="KW-0406">Ion transport</keyword>
<keyword evidence="10 16" id="KW-0798">TonB box</keyword>
<evidence type="ECO:0000256" key="12">
    <source>
        <dbReference type="ARBA" id="ARBA00023170"/>
    </source>
</evidence>